<evidence type="ECO:0000313" key="1">
    <source>
        <dbReference type="EMBL" id="GJM94188.1"/>
    </source>
</evidence>
<reference evidence="1" key="2">
    <citation type="submission" date="2021-12" db="EMBL/GenBank/DDBJ databases">
        <title>Resequencing data analysis of finger millet.</title>
        <authorList>
            <person name="Hatakeyama M."/>
            <person name="Aluri S."/>
            <person name="Balachadran M.T."/>
            <person name="Sivarajan S.R."/>
            <person name="Poveda L."/>
            <person name="Shimizu-Inatsugi R."/>
            <person name="Schlapbach R."/>
            <person name="Sreeman S.M."/>
            <person name="Shimizu K.K."/>
        </authorList>
    </citation>
    <scope>NUCLEOTIDE SEQUENCE</scope>
</reference>
<evidence type="ECO:0000313" key="2">
    <source>
        <dbReference type="Proteomes" id="UP001054889"/>
    </source>
</evidence>
<proteinExistence type="predicted"/>
<dbReference type="AlphaFoldDB" id="A0AAV5C7M5"/>
<keyword evidence="2" id="KW-1185">Reference proteome</keyword>
<dbReference type="Proteomes" id="UP001054889">
    <property type="component" value="Unassembled WGS sequence"/>
</dbReference>
<comment type="caution">
    <text evidence="1">The sequence shown here is derived from an EMBL/GenBank/DDBJ whole genome shotgun (WGS) entry which is preliminary data.</text>
</comment>
<protein>
    <submittedName>
        <fullName evidence="1">Uncharacterized protein</fullName>
    </submittedName>
</protein>
<dbReference type="EMBL" id="BQKI01000004">
    <property type="protein sequence ID" value="GJM94188.1"/>
    <property type="molecule type" value="Genomic_DNA"/>
</dbReference>
<reference evidence="1" key="1">
    <citation type="journal article" date="2018" name="DNA Res.">
        <title>Multiple hybrid de novo genome assembly of finger millet, an orphan allotetraploid crop.</title>
        <authorList>
            <person name="Hatakeyama M."/>
            <person name="Aluri S."/>
            <person name="Balachadran M.T."/>
            <person name="Sivarajan S.R."/>
            <person name="Patrignani A."/>
            <person name="Gruter S."/>
            <person name="Poveda L."/>
            <person name="Shimizu-Inatsugi R."/>
            <person name="Baeten J."/>
            <person name="Francoijs K.J."/>
            <person name="Nataraja K.N."/>
            <person name="Reddy Y.A.N."/>
            <person name="Phadnis S."/>
            <person name="Ravikumar R.L."/>
            <person name="Schlapbach R."/>
            <person name="Sreeman S.M."/>
            <person name="Shimizu K.K."/>
        </authorList>
    </citation>
    <scope>NUCLEOTIDE SEQUENCE</scope>
</reference>
<sequence>MRGDGGRVVSAAESVFVQADLDLVSHSKAGPAAAASRCGTGIFDLVLRKRPRHCSLLRTVAVELGGRDK</sequence>
<organism evidence="1 2">
    <name type="scientific">Eleusine coracana subsp. coracana</name>
    <dbReference type="NCBI Taxonomy" id="191504"/>
    <lineage>
        <taxon>Eukaryota</taxon>
        <taxon>Viridiplantae</taxon>
        <taxon>Streptophyta</taxon>
        <taxon>Embryophyta</taxon>
        <taxon>Tracheophyta</taxon>
        <taxon>Spermatophyta</taxon>
        <taxon>Magnoliopsida</taxon>
        <taxon>Liliopsida</taxon>
        <taxon>Poales</taxon>
        <taxon>Poaceae</taxon>
        <taxon>PACMAD clade</taxon>
        <taxon>Chloridoideae</taxon>
        <taxon>Cynodonteae</taxon>
        <taxon>Eleusininae</taxon>
        <taxon>Eleusine</taxon>
    </lineage>
</organism>
<accession>A0AAV5C7M5</accession>
<name>A0AAV5C7M5_ELECO</name>
<gene>
    <name evidence="1" type="primary">ga10811</name>
    <name evidence="1" type="ORF">PR202_ga10811</name>
</gene>